<dbReference type="GO" id="GO:0016853">
    <property type="term" value="F:isomerase activity"/>
    <property type="evidence" value="ECO:0007669"/>
    <property type="project" value="UniProtKB-KW"/>
</dbReference>
<evidence type="ECO:0000313" key="3">
    <source>
        <dbReference type="Proteomes" id="UP000030765"/>
    </source>
</evidence>
<dbReference type="EnsemblMetazoa" id="ASIC004900-RA">
    <property type="protein sequence ID" value="ASIC004900-PA"/>
    <property type="gene ID" value="ASIC004900"/>
</dbReference>
<reference evidence="1 3" key="1">
    <citation type="journal article" date="2014" name="BMC Genomics">
        <title>Genome sequence of Anopheles sinensis provides insight into genetics basis of mosquito competence for malaria parasites.</title>
        <authorList>
            <person name="Zhou D."/>
            <person name="Zhang D."/>
            <person name="Ding G."/>
            <person name="Shi L."/>
            <person name="Hou Q."/>
            <person name="Ye Y."/>
            <person name="Xu Y."/>
            <person name="Zhou H."/>
            <person name="Xiong C."/>
            <person name="Li S."/>
            <person name="Yu J."/>
            <person name="Hong S."/>
            <person name="Yu X."/>
            <person name="Zou P."/>
            <person name="Chen C."/>
            <person name="Chang X."/>
            <person name="Wang W."/>
            <person name="Lv Y."/>
            <person name="Sun Y."/>
            <person name="Ma L."/>
            <person name="Shen B."/>
            <person name="Zhu C."/>
        </authorList>
    </citation>
    <scope>NUCLEOTIDE SEQUENCE [LARGE SCALE GENOMIC DNA]</scope>
</reference>
<keyword evidence="3" id="KW-1185">Reference proteome</keyword>
<dbReference type="VEuPathDB" id="VectorBase:ASIS016735"/>
<name>A0A084VI66_ANOSI</name>
<dbReference type="EMBL" id="KE524850">
    <property type="protein sequence ID" value="KFB37660.1"/>
    <property type="molecule type" value="Genomic_DNA"/>
</dbReference>
<evidence type="ECO:0000313" key="1">
    <source>
        <dbReference type="EMBL" id="KFB37660.1"/>
    </source>
</evidence>
<dbReference type="EMBL" id="ATLV01013301">
    <property type="status" value="NOT_ANNOTATED_CDS"/>
    <property type="molecule type" value="Genomic_DNA"/>
</dbReference>
<protein>
    <submittedName>
        <fullName evidence="1 2">Enoyl-CoA hydratase/Enoyl-CoA isomerase/3-hydroxyacyl-CoA dehydrogenase, putative</fullName>
    </submittedName>
</protein>
<dbReference type="VEuPathDB" id="VectorBase:ASIC004900"/>
<keyword evidence="1" id="KW-0413">Isomerase</keyword>
<evidence type="ECO:0000313" key="2">
    <source>
        <dbReference type="EnsemblMetazoa" id="ASIC004900-PA"/>
    </source>
</evidence>
<gene>
    <name evidence="1" type="ORF">ZHAS_00004900</name>
</gene>
<dbReference type="AlphaFoldDB" id="A0A084VI66"/>
<sequence>MSTDRLLLRNHSEDDSLVGTPISKSPSLASIREGLTTRRDSYCSLASYSTGTEADGGGSAKKRPGKCYLSHFFILIKCCQK</sequence>
<organism evidence="1">
    <name type="scientific">Anopheles sinensis</name>
    <name type="common">Mosquito</name>
    <dbReference type="NCBI Taxonomy" id="74873"/>
    <lineage>
        <taxon>Eukaryota</taxon>
        <taxon>Metazoa</taxon>
        <taxon>Ecdysozoa</taxon>
        <taxon>Arthropoda</taxon>
        <taxon>Hexapoda</taxon>
        <taxon>Insecta</taxon>
        <taxon>Pterygota</taxon>
        <taxon>Neoptera</taxon>
        <taxon>Endopterygota</taxon>
        <taxon>Diptera</taxon>
        <taxon>Nematocera</taxon>
        <taxon>Culicoidea</taxon>
        <taxon>Culicidae</taxon>
        <taxon>Anophelinae</taxon>
        <taxon>Anopheles</taxon>
    </lineage>
</organism>
<accession>A0A084VI66</accession>
<proteinExistence type="predicted"/>
<reference evidence="2" key="2">
    <citation type="submission" date="2020-05" db="UniProtKB">
        <authorList>
            <consortium name="EnsemblMetazoa"/>
        </authorList>
    </citation>
    <scope>IDENTIFICATION</scope>
</reference>
<dbReference type="Proteomes" id="UP000030765">
    <property type="component" value="Unassembled WGS sequence"/>
</dbReference>